<evidence type="ECO:0000313" key="1">
    <source>
        <dbReference type="EMBL" id="PSJ59948.1"/>
    </source>
</evidence>
<keyword evidence="2" id="KW-1185">Reference proteome</keyword>
<comment type="caution">
    <text evidence="1">The sequence shown here is derived from an EMBL/GenBank/DDBJ whole genome shotgun (WGS) entry which is preliminary data.</text>
</comment>
<evidence type="ECO:0000313" key="2">
    <source>
        <dbReference type="Proteomes" id="UP000240653"/>
    </source>
</evidence>
<proteinExistence type="predicted"/>
<accession>A0A2P7SBU5</accession>
<protein>
    <submittedName>
        <fullName evidence="1">Uncharacterized protein</fullName>
    </submittedName>
</protein>
<dbReference type="RefSeq" id="WP_106725089.1">
    <property type="nucleotide sequence ID" value="NZ_PXYL01000007.1"/>
</dbReference>
<name>A0A2P7SBU5_9HYPH</name>
<dbReference type="Proteomes" id="UP000240653">
    <property type="component" value="Unassembled WGS sequence"/>
</dbReference>
<reference evidence="1 2" key="1">
    <citation type="submission" date="2018-03" db="EMBL/GenBank/DDBJ databases">
        <title>The draft genome of Mesorhizobium soli JCM 19897.</title>
        <authorList>
            <person name="Li L."/>
            <person name="Liu L."/>
            <person name="Liang L."/>
            <person name="Wang T."/>
            <person name="Zhang X."/>
        </authorList>
    </citation>
    <scope>NUCLEOTIDE SEQUENCE [LARGE SCALE GENOMIC DNA]</scope>
    <source>
        <strain evidence="1 2">JCM 19897</strain>
    </source>
</reference>
<gene>
    <name evidence="1" type="ORF">C7I85_15170</name>
</gene>
<organism evidence="1 2">
    <name type="scientific">Pseudaminobacter soli</name>
    <name type="common">ex Li et al. 2025</name>
    <dbReference type="NCBI Taxonomy" id="1295366"/>
    <lineage>
        <taxon>Bacteria</taxon>
        <taxon>Pseudomonadati</taxon>
        <taxon>Pseudomonadota</taxon>
        <taxon>Alphaproteobacteria</taxon>
        <taxon>Hyphomicrobiales</taxon>
        <taxon>Phyllobacteriaceae</taxon>
        <taxon>Pseudaminobacter</taxon>
    </lineage>
</organism>
<dbReference type="AlphaFoldDB" id="A0A2P7SBU5"/>
<dbReference type="OrthoDB" id="7932606at2"/>
<dbReference type="EMBL" id="PXYL01000007">
    <property type="protein sequence ID" value="PSJ59948.1"/>
    <property type="molecule type" value="Genomic_DNA"/>
</dbReference>
<sequence>MGTNTDRDFASLLDDLFVARAMAEDSPPKPSIPFDYLAVADELYSGRIKVAAEAVASEYREASENFEAGFAALLASLDELVVERVEPQEDLPSVDPEAIARELNLTAVKASADFSRLRRTFAFHNHPDRVAPHLRQRAMVRMQVANMLIDDAKRRAAKASKR</sequence>